<dbReference type="EMBL" id="BK015910">
    <property type="protein sequence ID" value="DAF84818.1"/>
    <property type="molecule type" value="Genomic_DNA"/>
</dbReference>
<proteinExistence type="predicted"/>
<dbReference type="SUPFAM" id="SSF52980">
    <property type="entry name" value="Restriction endonuclease-like"/>
    <property type="match status" value="1"/>
</dbReference>
<name>A0A8S5TRI3_9CAUD</name>
<dbReference type="InterPro" id="IPR011335">
    <property type="entry name" value="Restrct_endonuc-II-like"/>
</dbReference>
<accession>A0A8S5TRI3</accession>
<dbReference type="GO" id="GO:0004527">
    <property type="term" value="F:exonuclease activity"/>
    <property type="evidence" value="ECO:0007669"/>
    <property type="project" value="UniProtKB-KW"/>
</dbReference>
<dbReference type="Gene3D" id="3.90.320.10">
    <property type="match status" value="1"/>
</dbReference>
<protein>
    <submittedName>
        <fullName evidence="2">Exonuclease</fullName>
    </submittedName>
</protein>
<keyword evidence="2" id="KW-0540">Nuclease</keyword>
<dbReference type="Pfam" id="PF09588">
    <property type="entry name" value="YqaJ"/>
    <property type="match status" value="1"/>
</dbReference>
<dbReference type="InterPro" id="IPR019080">
    <property type="entry name" value="YqaJ_viral_recombinase"/>
</dbReference>
<keyword evidence="2" id="KW-0269">Exonuclease</keyword>
<evidence type="ECO:0000259" key="1">
    <source>
        <dbReference type="Pfam" id="PF09588"/>
    </source>
</evidence>
<dbReference type="InterPro" id="IPR011604">
    <property type="entry name" value="PDDEXK-like_dom_sf"/>
</dbReference>
<keyword evidence="2" id="KW-0378">Hydrolase</keyword>
<organism evidence="2">
    <name type="scientific">Siphoviridae sp. ct1SN28</name>
    <dbReference type="NCBI Taxonomy" id="2825308"/>
    <lineage>
        <taxon>Viruses</taxon>
        <taxon>Duplodnaviria</taxon>
        <taxon>Heunggongvirae</taxon>
        <taxon>Uroviricota</taxon>
        <taxon>Caudoviricetes</taxon>
    </lineage>
</organism>
<feature type="domain" description="YqaJ viral recombinase" evidence="1">
    <location>
        <begin position="12"/>
        <end position="143"/>
    </location>
</feature>
<reference evidence="2" key="1">
    <citation type="journal article" date="2021" name="Proc. Natl. Acad. Sci. U.S.A.">
        <title>A Catalog of Tens of Thousands of Viruses from Human Metagenomes Reveals Hidden Associations with Chronic Diseases.</title>
        <authorList>
            <person name="Tisza M.J."/>
            <person name="Buck C.B."/>
        </authorList>
    </citation>
    <scope>NUCLEOTIDE SEQUENCE</scope>
    <source>
        <strain evidence="2">Ct1SN28</strain>
    </source>
</reference>
<sequence length="242" mass="27728">MKILEFEKDSPEWLEARQTVITGTRVKEIKPLARKGKTGTQPMGLWKLIAEYVSYGAEEDSPMVRGTRLEAENAEKTIEKFKLKNPKYDTGMLWESDDGLLGYSPDGCEDKPEPTWVVECKSLNTAEHLYLILADKFAKGELPDELEPLFPPRPGMYRGIDSVAEEHQHQVRQAFVVNPKLKKLYYSLYDPRVVIDSLKHYTIVIERKDIEEDIEGQREMAESQAILARTIAKMLANLDKVK</sequence>
<evidence type="ECO:0000313" key="2">
    <source>
        <dbReference type="EMBL" id="DAF84818.1"/>
    </source>
</evidence>